<dbReference type="Proteomes" id="UP001143330">
    <property type="component" value="Unassembled WGS sequence"/>
</dbReference>
<reference evidence="1" key="1">
    <citation type="journal article" date="2014" name="Int. J. Syst. Evol. Microbiol.">
        <title>Complete genome sequence of Corynebacterium casei LMG S-19264T (=DSM 44701T), isolated from a smear-ripened cheese.</title>
        <authorList>
            <consortium name="US DOE Joint Genome Institute (JGI-PGF)"/>
            <person name="Walter F."/>
            <person name="Albersmeier A."/>
            <person name="Kalinowski J."/>
            <person name="Ruckert C."/>
        </authorList>
    </citation>
    <scope>NUCLEOTIDE SEQUENCE</scope>
    <source>
        <strain evidence="1">VKM B-2789</strain>
    </source>
</reference>
<proteinExistence type="predicted"/>
<gene>
    <name evidence="1" type="ORF">GCM10017653_25050</name>
</gene>
<protein>
    <submittedName>
        <fullName evidence="1">Uncharacterized protein</fullName>
    </submittedName>
</protein>
<evidence type="ECO:0000313" key="2">
    <source>
        <dbReference type="Proteomes" id="UP001143330"/>
    </source>
</evidence>
<reference evidence="1" key="2">
    <citation type="submission" date="2023-01" db="EMBL/GenBank/DDBJ databases">
        <authorList>
            <person name="Sun Q."/>
            <person name="Evtushenko L."/>
        </authorList>
    </citation>
    <scope>NUCLEOTIDE SEQUENCE</scope>
    <source>
        <strain evidence="1">VKM B-2789</strain>
    </source>
</reference>
<organism evidence="1 2">
    <name type="scientific">Ancylobacter defluvii</name>
    <dbReference type="NCBI Taxonomy" id="1282440"/>
    <lineage>
        <taxon>Bacteria</taxon>
        <taxon>Pseudomonadati</taxon>
        <taxon>Pseudomonadota</taxon>
        <taxon>Alphaproteobacteria</taxon>
        <taxon>Hyphomicrobiales</taxon>
        <taxon>Xanthobacteraceae</taxon>
        <taxon>Ancylobacter</taxon>
    </lineage>
</organism>
<name>A0A9W6JV37_9HYPH</name>
<comment type="caution">
    <text evidence="1">The sequence shown here is derived from an EMBL/GenBank/DDBJ whole genome shotgun (WGS) entry which is preliminary data.</text>
</comment>
<evidence type="ECO:0000313" key="1">
    <source>
        <dbReference type="EMBL" id="GLK84435.1"/>
    </source>
</evidence>
<accession>A0A9W6JV37</accession>
<dbReference type="EMBL" id="BSFM01000012">
    <property type="protein sequence ID" value="GLK84435.1"/>
    <property type="molecule type" value="Genomic_DNA"/>
</dbReference>
<keyword evidence="2" id="KW-1185">Reference proteome</keyword>
<sequence>MILFVSRISRRSKAMTADTVNEPLTPDNDDADHRWQLNDKLVTTASQLHAMIRFTQVAWQQGHECDRAMMDTALDVLLSMAIDLETTAYEIY</sequence>
<dbReference type="AlphaFoldDB" id="A0A9W6JV37"/>